<dbReference type="Proteomes" id="UP000887568">
    <property type="component" value="Unplaced"/>
</dbReference>
<feature type="domain" description="Aminomethyltransferase C-terminal" evidence="4">
    <location>
        <begin position="781"/>
        <end position="868"/>
    </location>
</feature>
<dbReference type="RefSeq" id="XP_038070456.1">
    <property type="nucleotide sequence ID" value="XM_038214528.1"/>
</dbReference>
<evidence type="ECO:0008006" key="8">
    <source>
        <dbReference type="Google" id="ProtNLM"/>
    </source>
</evidence>
<dbReference type="Pfam" id="PF01266">
    <property type="entry name" value="DAO"/>
    <property type="match status" value="1"/>
</dbReference>
<dbReference type="RefSeq" id="XP_038070455.1">
    <property type="nucleotide sequence ID" value="XM_038214527.1"/>
</dbReference>
<dbReference type="InterPro" id="IPR036188">
    <property type="entry name" value="FAD/NAD-bd_sf"/>
</dbReference>
<feature type="domain" description="GCVT N-terminal" evidence="3">
    <location>
        <begin position="476"/>
        <end position="761"/>
    </location>
</feature>
<dbReference type="InterPro" id="IPR027266">
    <property type="entry name" value="TrmE/GcvT-like"/>
</dbReference>
<dbReference type="PANTHER" id="PTHR13847">
    <property type="entry name" value="SARCOSINE DEHYDROGENASE-RELATED"/>
    <property type="match status" value="1"/>
</dbReference>
<evidence type="ECO:0000256" key="1">
    <source>
        <dbReference type="ARBA" id="ARBA00008609"/>
    </source>
</evidence>
<evidence type="ECO:0000259" key="4">
    <source>
        <dbReference type="Pfam" id="PF08669"/>
    </source>
</evidence>
<dbReference type="Gene3D" id="3.30.1360.120">
    <property type="entry name" value="Probable tRNA modification gtpase trme, domain 1"/>
    <property type="match status" value="1"/>
</dbReference>
<organism evidence="6 7">
    <name type="scientific">Patiria miniata</name>
    <name type="common">Bat star</name>
    <name type="synonym">Asterina miniata</name>
    <dbReference type="NCBI Taxonomy" id="46514"/>
    <lineage>
        <taxon>Eukaryota</taxon>
        <taxon>Metazoa</taxon>
        <taxon>Echinodermata</taxon>
        <taxon>Eleutherozoa</taxon>
        <taxon>Asterozoa</taxon>
        <taxon>Asteroidea</taxon>
        <taxon>Valvatacea</taxon>
        <taxon>Valvatida</taxon>
        <taxon>Asterinidae</taxon>
        <taxon>Patiria</taxon>
    </lineage>
</organism>
<dbReference type="Pfam" id="PF16350">
    <property type="entry name" value="FAO_M"/>
    <property type="match status" value="1"/>
</dbReference>
<comment type="similarity">
    <text evidence="1">Belongs to the GcvT family.</text>
</comment>
<dbReference type="PANTHER" id="PTHR13847:SF193">
    <property type="entry name" value="PYRUVATE DEHYDROGENASE PHOSPHATASE REGULATORY SUBUNIT, MITOCHONDRIAL"/>
    <property type="match status" value="1"/>
</dbReference>
<dbReference type="Pfam" id="PF01571">
    <property type="entry name" value="GCV_T"/>
    <property type="match status" value="1"/>
</dbReference>
<dbReference type="Gene3D" id="3.50.50.60">
    <property type="entry name" value="FAD/NAD(P)-binding domain"/>
    <property type="match status" value="1"/>
</dbReference>
<dbReference type="SUPFAM" id="SSF54373">
    <property type="entry name" value="FAD-linked reductases, C-terminal domain"/>
    <property type="match status" value="1"/>
</dbReference>
<dbReference type="SUPFAM" id="SSF51905">
    <property type="entry name" value="FAD/NAD(P)-binding domain"/>
    <property type="match status" value="1"/>
</dbReference>
<dbReference type="Gene3D" id="3.30.70.1400">
    <property type="entry name" value="Aminomethyltransferase beta-barrel domains"/>
    <property type="match status" value="1"/>
</dbReference>
<sequence length="884" mass="98524">MLRVSSHPMCRVLINSSSCTLLRSTRHPLISCCSCAFSQDADHSTTSDLPQRARAVICGGGIAGLSTAYHLAKLGWKDVVLLEQGKLASGTTWNASGILGILRRSHFRTRLSRMSYDLYSQLEAETGIQTGLHRCGSVNIGQTKDLMVELQKRHANAKAWGIDSELLSMGDVHRLLPWIRADDLEGGLLVRDDASVQVKEVTRALAKAANDRGVTLLENIEVKRVVSSGGRVSSVHTDRGSIECEAFVNCAGLWARALGLASSPEVRVPLYPLAQQYLITKPIKSRTLDGNGPFVRDMDSLLYIQEHSGGFLFGGYAPKGKPVFEEGLPLKKDSEHIHLPDDWDHFRHLLEGFLHRVPQASDVQFEKLYNSPESFTPDGEFIIGEAPEVRNYFVLAGFGSLGLTHAGGAGELLARLIAIGHTNMDYWPVDVQRFSPQHNSKAFLRARVKEIESIHYRVAYPAFSHRTGRKLRCPPLYSRLGQGGAVFGERMGVERPKWYMAPDDTDEFAHETQRGTFGKPQWFGLVESEYWACRESVCLMDMSAFTKLELTSLGNEATMLLQRLCPNDLDCPIGSVVHTGMLNERGGYECDCSIARLDTNRYFIICPTIQLVKAHHWISNHLPPDGSVTLRDLTNQYAGLNVLGPKARDVLQKLTTTSLSSADFRPFSFKELNVGFATGVKAMTITHAGEDGMVLYIPNETAVQVYDALLEAGKDCGIRNAGYYALRWLRIEKFYFYWGEDFDSTTTPYEIGRDMRVKFDKGVEFIGKSALLKQRQEGVKRQLLGFILEDHNINTDLWPWGREPIYRNGQHAGMTTCSSYGPTQGKMTCLGWLTNRDADTGQMLEVTPDFVNKGQYEIDIAGKRFPLKARLYPSQLGAKQPTHG</sequence>
<dbReference type="Gene3D" id="3.30.9.10">
    <property type="entry name" value="D-Amino Acid Oxidase, subunit A, domain 2"/>
    <property type="match status" value="1"/>
</dbReference>
<dbReference type="GeneID" id="119739549"/>
<name>A0A914B4P5_PATMI</name>
<feature type="domain" description="FAD dependent oxidoreductase" evidence="2">
    <location>
        <begin position="55"/>
        <end position="416"/>
    </location>
</feature>
<dbReference type="SUPFAM" id="SSF101790">
    <property type="entry name" value="Aminomethyltransferase beta-barrel domain"/>
    <property type="match status" value="1"/>
</dbReference>
<dbReference type="OMA" id="YIPSEYT"/>
<dbReference type="InterPro" id="IPR006076">
    <property type="entry name" value="FAD-dep_OxRdtase"/>
</dbReference>
<feature type="domain" description="FAD dependent oxidoreductase central" evidence="5">
    <location>
        <begin position="420"/>
        <end position="473"/>
    </location>
</feature>
<dbReference type="GO" id="GO:0005759">
    <property type="term" value="C:mitochondrial matrix"/>
    <property type="evidence" value="ECO:0007669"/>
    <property type="project" value="TreeGrafter"/>
</dbReference>
<evidence type="ECO:0000313" key="7">
    <source>
        <dbReference type="Proteomes" id="UP000887568"/>
    </source>
</evidence>
<protein>
    <recommendedName>
        <fullName evidence="8">Pyruvate dehydrogenase phosphatase regulatory subunit, mitochondrial</fullName>
    </recommendedName>
</protein>
<dbReference type="InterPro" id="IPR032503">
    <property type="entry name" value="FAO_M"/>
</dbReference>
<accession>A0A914B4P5</accession>
<keyword evidence="7" id="KW-1185">Reference proteome</keyword>
<evidence type="ECO:0000259" key="2">
    <source>
        <dbReference type="Pfam" id="PF01266"/>
    </source>
</evidence>
<dbReference type="SUPFAM" id="SSF103025">
    <property type="entry name" value="Folate-binding domain"/>
    <property type="match status" value="1"/>
</dbReference>
<evidence type="ECO:0000259" key="5">
    <source>
        <dbReference type="Pfam" id="PF16350"/>
    </source>
</evidence>
<dbReference type="EnsemblMetazoa" id="XM_038214528.1">
    <property type="protein sequence ID" value="XP_038070456.1"/>
    <property type="gene ID" value="LOC119739549"/>
</dbReference>
<dbReference type="OrthoDB" id="498204at2759"/>
<dbReference type="AlphaFoldDB" id="A0A914B4P5"/>
<dbReference type="InterPro" id="IPR013977">
    <property type="entry name" value="GcvT_C"/>
</dbReference>
<dbReference type="Pfam" id="PF08669">
    <property type="entry name" value="GCV_T_C"/>
    <property type="match status" value="1"/>
</dbReference>
<dbReference type="FunFam" id="3.30.70.1400:FF:000003">
    <property type="entry name" value="Pyruvate dehydrogenase phosphatase regulatory subunit"/>
    <property type="match status" value="1"/>
</dbReference>
<reference evidence="6" key="1">
    <citation type="submission" date="2022-11" db="UniProtKB">
        <authorList>
            <consortium name="EnsemblMetazoa"/>
        </authorList>
    </citation>
    <scope>IDENTIFICATION</scope>
</reference>
<evidence type="ECO:0000313" key="6">
    <source>
        <dbReference type="EnsemblMetazoa" id="XP_038070456.1"/>
    </source>
</evidence>
<dbReference type="InterPro" id="IPR029043">
    <property type="entry name" value="GcvT/YgfZ_C"/>
</dbReference>
<dbReference type="Gene3D" id="2.40.30.110">
    <property type="entry name" value="Aminomethyltransferase beta-barrel domains"/>
    <property type="match status" value="1"/>
</dbReference>
<evidence type="ECO:0000259" key="3">
    <source>
        <dbReference type="Pfam" id="PF01571"/>
    </source>
</evidence>
<dbReference type="InterPro" id="IPR006222">
    <property type="entry name" value="GCVT_N"/>
</dbReference>
<proteinExistence type="inferred from homology"/>
<dbReference type="EnsemblMetazoa" id="XM_038214527.1">
    <property type="protein sequence ID" value="XP_038070455.1"/>
    <property type="gene ID" value="LOC119739549"/>
</dbReference>